<feature type="domain" description="Barstar (barnase inhibitor)" evidence="1">
    <location>
        <begin position="1"/>
        <end position="78"/>
    </location>
</feature>
<dbReference type="EMBL" id="VSSQ01026192">
    <property type="protein sequence ID" value="MPM74788.1"/>
    <property type="molecule type" value="Genomic_DNA"/>
</dbReference>
<reference evidence="2" key="1">
    <citation type="submission" date="2019-08" db="EMBL/GenBank/DDBJ databases">
        <authorList>
            <person name="Kucharzyk K."/>
            <person name="Murdoch R.W."/>
            <person name="Higgins S."/>
            <person name="Loffler F."/>
        </authorList>
    </citation>
    <scope>NUCLEOTIDE SEQUENCE</scope>
</reference>
<proteinExistence type="predicted"/>
<accession>A0A645CD18</accession>
<dbReference type="InterPro" id="IPR000468">
    <property type="entry name" value="Barstar"/>
</dbReference>
<gene>
    <name evidence="2" type="ORF">SDC9_121777</name>
</gene>
<dbReference type="Gene3D" id="3.30.370.10">
    <property type="entry name" value="Barstar-like"/>
    <property type="match status" value="1"/>
</dbReference>
<dbReference type="AlphaFoldDB" id="A0A645CD18"/>
<protein>
    <submittedName>
        <fullName evidence="2">Barstar</fullName>
    </submittedName>
</protein>
<comment type="caution">
    <text evidence="2">The sequence shown here is derived from an EMBL/GenBank/DDBJ whole genome shotgun (WGS) entry which is preliminary data.</text>
</comment>
<evidence type="ECO:0000313" key="2">
    <source>
        <dbReference type="EMBL" id="MPM74788.1"/>
    </source>
</evidence>
<evidence type="ECO:0000259" key="1">
    <source>
        <dbReference type="Pfam" id="PF01337"/>
    </source>
</evidence>
<dbReference type="SUPFAM" id="SSF52038">
    <property type="entry name" value="Barstar-related"/>
    <property type="match status" value="1"/>
</dbReference>
<dbReference type="Pfam" id="PF01337">
    <property type="entry name" value="Barstar"/>
    <property type="match status" value="1"/>
</dbReference>
<name>A0A645CD18_9ZZZZ</name>
<sequence>MKEIILDGKEMTDKTAAHKYIKKQMDFPGYYGENLDALWDLLSTTSTSTTIYLINEHEVINNLGEYGNLLLEVFQDASFENDSICFIKRDE</sequence>
<organism evidence="2">
    <name type="scientific">bioreactor metagenome</name>
    <dbReference type="NCBI Taxonomy" id="1076179"/>
    <lineage>
        <taxon>unclassified sequences</taxon>
        <taxon>metagenomes</taxon>
        <taxon>ecological metagenomes</taxon>
    </lineage>
</organism>
<dbReference type="InterPro" id="IPR035905">
    <property type="entry name" value="Barstar-like_sf"/>
</dbReference>